<evidence type="ECO:0000313" key="2">
    <source>
        <dbReference type="Proteomes" id="UP000236291"/>
    </source>
</evidence>
<dbReference type="Proteomes" id="UP000236291">
    <property type="component" value="Unassembled WGS sequence"/>
</dbReference>
<comment type="caution">
    <text evidence="1">The sequence shown here is derived from an EMBL/GenBank/DDBJ whole genome shotgun (WGS) entry which is preliminary data.</text>
</comment>
<accession>A0A2K3NJV7</accession>
<protein>
    <submittedName>
        <fullName evidence="1">Uncharacterized protein</fullName>
    </submittedName>
</protein>
<sequence length="123" mass="13616">MSIASEWIIEAARSIAHGAIEQNWRVQASVSCAMAPLDCAWRNWKGILMSLLCILRHGATRAAHGAIKFEMEELLSGFCAMAQSKLEKEDLGSVSCAMAQRSCAWCKMDVWEKVLDLEAAPWS</sequence>
<dbReference type="AlphaFoldDB" id="A0A2K3NJV7"/>
<reference evidence="1 2" key="2">
    <citation type="journal article" date="2017" name="Front. Plant Sci.">
        <title>Gene Classification and Mining of Molecular Markers Useful in Red Clover (Trifolium pratense) Breeding.</title>
        <authorList>
            <person name="Istvanek J."/>
            <person name="Dluhosova J."/>
            <person name="Dluhos P."/>
            <person name="Patkova L."/>
            <person name="Nedelnik J."/>
            <person name="Repkova J."/>
        </authorList>
    </citation>
    <scope>NUCLEOTIDE SEQUENCE [LARGE SCALE GENOMIC DNA]</scope>
    <source>
        <strain evidence="2">cv. Tatra</strain>
        <tissue evidence="1">Young leaves</tissue>
    </source>
</reference>
<organism evidence="1 2">
    <name type="scientific">Trifolium pratense</name>
    <name type="common">Red clover</name>
    <dbReference type="NCBI Taxonomy" id="57577"/>
    <lineage>
        <taxon>Eukaryota</taxon>
        <taxon>Viridiplantae</taxon>
        <taxon>Streptophyta</taxon>
        <taxon>Embryophyta</taxon>
        <taxon>Tracheophyta</taxon>
        <taxon>Spermatophyta</taxon>
        <taxon>Magnoliopsida</taxon>
        <taxon>eudicotyledons</taxon>
        <taxon>Gunneridae</taxon>
        <taxon>Pentapetalae</taxon>
        <taxon>rosids</taxon>
        <taxon>fabids</taxon>
        <taxon>Fabales</taxon>
        <taxon>Fabaceae</taxon>
        <taxon>Papilionoideae</taxon>
        <taxon>50 kb inversion clade</taxon>
        <taxon>NPAAA clade</taxon>
        <taxon>Hologalegina</taxon>
        <taxon>IRL clade</taxon>
        <taxon>Trifolieae</taxon>
        <taxon>Trifolium</taxon>
    </lineage>
</organism>
<dbReference type="EMBL" id="ASHM01022463">
    <property type="protein sequence ID" value="PNY03301.1"/>
    <property type="molecule type" value="Genomic_DNA"/>
</dbReference>
<proteinExistence type="predicted"/>
<reference evidence="1 2" key="1">
    <citation type="journal article" date="2014" name="Am. J. Bot.">
        <title>Genome assembly and annotation for red clover (Trifolium pratense; Fabaceae).</title>
        <authorList>
            <person name="Istvanek J."/>
            <person name="Jaros M."/>
            <person name="Krenek A."/>
            <person name="Repkova J."/>
        </authorList>
    </citation>
    <scope>NUCLEOTIDE SEQUENCE [LARGE SCALE GENOMIC DNA]</scope>
    <source>
        <strain evidence="2">cv. Tatra</strain>
        <tissue evidence="1">Young leaves</tissue>
    </source>
</reference>
<evidence type="ECO:0000313" key="1">
    <source>
        <dbReference type="EMBL" id="PNY03301.1"/>
    </source>
</evidence>
<name>A0A2K3NJV7_TRIPR</name>
<gene>
    <name evidence="1" type="ORF">L195_g026628</name>
</gene>